<evidence type="ECO:0000256" key="2">
    <source>
        <dbReference type="ARBA" id="ARBA00022505"/>
    </source>
</evidence>
<dbReference type="Proteomes" id="UP000436522">
    <property type="component" value="Unassembled WGS sequence"/>
</dbReference>
<evidence type="ECO:0000256" key="3">
    <source>
        <dbReference type="ARBA" id="ARBA00022723"/>
    </source>
</evidence>
<dbReference type="GO" id="GO:0030288">
    <property type="term" value="C:outer membrane-bounded periplasmic space"/>
    <property type="evidence" value="ECO:0007669"/>
    <property type="project" value="TreeGrafter"/>
</dbReference>
<dbReference type="OrthoDB" id="9785015at2"/>
<evidence type="ECO:0000313" key="9">
    <source>
        <dbReference type="Proteomes" id="UP000436522"/>
    </source>
</evidence>
<evidence type="ECO:0000256" key="5">
    <source>
        <dbReference type="ARBA" id="ARBA00062515"/>
    </source>
</evidence>
<accession>A0A640VT11</accession>
<dbReference type="GO" id="GO:0015689">
    <property type="term" value="P:molybdate ion transport"/>
    <property type="evidence" value="ECO:0007669"/>
    <property type="project" value="InterPro"/>
</dbReference>
<dbReference type="PANTHER" id="PTHR30632">
    <property type="entry name" value="MOLYBDATE-BINDING PERIPLASMIC PROTEIN"/>
    <property type="match status" value="1"/>
</dbReference>
<evidence type="ECO:0000256" key="7">
    <source>
        <dbReference type="SAM" id="SignalP"/>
    </source>
</evidence>
<name>A0A640VT11_9RHOB</name>
<dbReference type="FunFam" id="3.40.190.10:FF:000035">
    <property type="entry name" value="Molybdate ABC transporter substrate-binding protein"/>
    <property type="match status" value="1"/>
</dbReference>
<dbReference type="GO" id="GO:0030973">
    <property type="term" value="F:molybdate ion binding"/>
    <property type="evidence" value="ECO:0007669"/>
    <property type="project" value="TreeGrafter"/>
</dbReference>
<dbReference type="InterPro" id="IPR050682">
    <property type="entry name" value="ModA/WtpA"/>
</dbReference>
<keyword evidence="4 7" id="KW-0732">Signal</keyword>
<feature type="binding site" evidence="6">
    <location>
        <position position="172"/>
    </location>
    <ligand>
        <name>molybdate</name>
        <dbReference type="ChEBI" id="CHEBI:36264"/>
    </ligand>
</feature>
<dbReference type="PANTHER" id="PTHR30632:SF17">
    <property type="entry name" value="MOLYBDATE-BINDING PROTEIN MODA"/>
    <property type="match status" value="1"/>
</dbReference>
<evidence type="ECO:0000256" key="1">
    <source>
        <dbReference type="ARBA" id="ARBA00009175"/>
    </source>
</evidence>
<sequence length="257" mass="27064">MGKSVRFWGWATALVLSLSGPAMAERITVFAAASLKTALDQIADSYALTSGDEVVISYAGTPVLARQISLGAPADIVVTASTEWMDWLEARGAIAPESRFDLAGNRLVLIAHDSSHPAVAPEHAALDKALGEARVAMALVEAVPAGIYGKAALLHLGLWERLSPQVVQTDNVRAALALVATGATAFGVVYDSDARAEPRVSLVTTFPSESHPAITYPAARVDSRDTPAAQRFFAHLRSPEARAQLRDMGFTAPPGAP</sequence>
<feature type="binding site" evidence="6">
    <location>
        <position position="34"/>
    </location>
    <ligand>
        <name>molybdate</name>
        <dbReference type="ChEBI" id="CHEBI:36264"/>
    </ligand>
</feature>
<keyword evidence="9" id="KW-1185">Reference proteome</keyword>
<comment type="caution">
    <text evidence="8">The sequence shown here is derived from an EMBL/GenBank/DDBJ whole genome shotgun (WGS) entry which is preliminary data.</text>
</comment>
<dbReference type="AlphaFoldDB" id="A0A640VT11"/>
<comment type="subunit">
    <text evidence="5">The complex is composed of two ATP-binding proteins (ModC), two transmembrane proteins (ModB) and a solute-binding protein (ModA).</text>
</comment>
<evidence type="ECO:0000313" key="8">
    <source>
        <dbReference type="EMBL" id="GFE50035.1"/>
    </source>
</evidence>
<gene>
    <name evidence="8" type="primary">modA</name>
    <name evidence="8" type="ORF">So717_17880</name>
</gene>
<dbReference type="EMBL" id="BLIV01000003">
    <property type="protein sequence ID" value="GFE50035.1"/>
    <property type="molecule type" value="Genomic_DNA"/>
</dbReference>
<protein>
    <submittedName>
        <fullName evidence="8">Molybdate ABC transporter substrate-binding protein</fullName>
    </submittedName>
</protein>
<feature type="binding site" evidence="6">
    <location>
        <position position="190"/>
    </location>
    <ligand>
        <name>molybdate</name>
        <dbReference type="ChEBI" id="CHEBI:36264"/>
    </ligand>
</feature>
<keyword evidence="2 6" id="KW-0500">Molybdenum</keyword>
<dbReference type="SUPFAM" id="SSF53850">
    <property type="entry name" value="Periplasmic binding protein-like II"/>
    <property type="match status" value="1"/>
</dbReference>
<feature type="chain" id="PRO_5025053981" evidence="7">
    <location>
        <begin position="25"/>
        <end position="257"/>
    </location>
</feature>
<dbReference type="GO" id="GO:1901359">
    <property type="term" value="F:tungstate binding"/>
    <property type="evidence" value="ECO:0007669"/>
    <property type="project" value="UniProtKB-ARBA"/>
</dbReference>
<keyword evidence="3 6" id="KW-0479">Metal-binding</keyword>
<proteinExistence type="inferred from homology"/>
<organism evidence="8 9">
    <name type="scientific">Roseobacter cerasinus</name>
    <dbReference type="NCBI Taxonomy" id="2602289"/>
    <lineage>
        <taxon>Bacteria</taxon>
        <taxon>Pseudomonadati</taxon>
        <taxon>Pseudomonadota</taxon>
        <taxon>Alphaproteobacteria</taxon>
        <taxon>Rhodobacterales</taxon>
        <taxon>Roseobacteraceae</taxon>
        <taxon>Roseobacter</taxon>
    </lineage>
</organism>
<dbReference type="PIRSF" id="PIRSF004846">
    <property type="entry name" value="ModA"/>
    <property type="match status" value="1"/>
</dbReference>
<comment type="similarity">
    <text evidence="1">Belongs to the bacterial solute-binding protein ModA family.</text>
</comment>
<dbReference type="Pfam" id="PF13531">
    <property type="entry name" value="SBP_bac_11"/>
    <property type="match status" value="1"/>
</dbReference>
<dbReference type="NCBIfam" id="TIGR01256">
    <property type="entry name" value="modA"/>
    <property type="match status" value="1"/>
</dbReference>
<evidence type="ECO:0000256" key="4">
    <source>
        <dbReference type="ARBA" id="ARBA00022729"/>
    </source>
</evidence>
<dbReference type="InterPro" id="IPR005950">
    <property type="entry name" value="ModA"/>
</dbReference>
<reference evidence="8 9" key="1">
    <citation type="submission" date="2019-12" db="EMBL/GenBank/DDBJ databases">
        <title>Roseobacter cerasinus sp. nov., isolated from seawater around aquaculture.</title>
        <authorList>
            <person name="Muramatsu S."/>
            <person name="Takabe Y."/>
            <person name="Mori K."/>
            <person name="Takaichi S."/>
            <person name="Hanada S."/>
        </authorList>
    </citation>
    <scope>NUCLEOTIDE SEQUENCE [LARGE SCALE GENOMIC DNA]</scope>
    <source>
        <strain evidence="8 9">AI77</strain>
    </source>
</reference>
<dbReference type="GO" id="GO:0046872">
    <property type="term" value="F:metal ion binding"/>
    <property type="evidence" value="ECO:0007669"/>
    <property type="project" value="UniProtKB-KW"/>
</dbReference>
<feature type="signal peptide" evidence="7">
    <location>
        <begin position="1"/>
        <end position="24"/>
    </location>
</feature>
<evidence type="ECO:0000256" key="6">
    <source>
        <dbReference type="PIRSR" id="PIRSR004846-1"/>
    </source>
</evidence>
<dbReference type="Gene3D" id="3.40.190.10">
    <property type="entry name" value="Periplasmic binding protein-like II"/>
    <property type="match status" value="2"/>
</dbReference>
<dbReference type="RefSeq" id="WP_159976306.1">
    <property type="nucleotide sequence ID" value="NZ_BLIV01000003.1"/>
</dbReference>
<feature type="binding site" evidence="6">
    <location>
        <position position="61"/>
    </location>
    <ligand>
        <name>molybdate</name>
        <dbReference type="ChEBI" id="CHEBI:36264"/>
    </ligand>
</feature>
<feature type="binding site" evidence="6">
    <location>
        <position position="145"/>
    </location>
    <ligand>
        <name>molybdate</name>
        <dbReference type="ChEBI" id="CHEBI:36264"/>
    </ligand>
</feature>